<dbReference type="InterPro" id="IPR036291">
    <property type="entry name" value="NAD(P)-bd_dom_sf"/>
</dbReference>
<comment type="caution">
    <text evidence="2">The sequence shown here is derived from an EMBL/GenBank/DDBJ whole genome shotgun (WGS) entry which is preliminary data.</text>
</comment>
<dbReference type="Pfam" id="PF05368">
    <property type="entry name" value="NmrA"/>
    <property type="match status" value="1"/>
</dbReference>
<dbReference type="CDD" id="cd05269">
    <property type="entry name" value="TMR_SDR_a"/>
    <property type="match status" value="1"/>
</dbReference>
<accession>A0A2W1J7N7</accession>
<keyword evidence="2" id="KW-0560">Oxidoreductase</keyword>
<evidence type="ECO:0000313" key="2">
    <source>
        <dbReference type="EMBL" id="PZD70483.1"/>
    </source>
</evidence>
<dbReference type="Gene3D" id="3.40.50.720">
    <property type="entry name" value="NAD(P)-binding Rossmann-like Domain"/>
    <property type="match status" value="1"/>
</dbReference>
<dbReference type="Proteomes" id="UP000248857">
    <property type="component" value="Unassembled WGS sequence"/>
</dbReference>
<evidence type="ECO:0000259" key="1">
    <source>
        <dbReference type="Pfam" id="PF05368"/>
    </source>
</evidence>
<evidence type="ECO:0000313" key="3">
    <source>
        <dbReference type="Proteomes" id="UP000248857"/>
    </source>
</evidence>
<dbReference type="Gene3D" id="3.90.25.10">
    <property type="entry name" value="UDP-galactose 4-epimerase, domain 1"/>
    <property type="match status" value="1"/>
</dbReference>
<sequence length="283" mass="30776">MFLITGATGNNGQEIVKQLVAAGQCVRILVRDPQKAADLQALGVEIATGDLDHPDTLDRAFESIEKALLLPANSLQQVEQEQNFIDAAKRADTMHIVKFSAAGADRNSPIQILNWHGQAEQYLEQSGIPFTHLRPVFFMQNLLQFAAPTQNEIYLPFGDATVAMVDIRDIAAVVVKALIEPEHEGKAYTITGAEALTMHQAVDRISQVRGRPLHYVAVTAEGFKQGLLQWGQPEWLAGALSDLLASVAEGRQSAVTTAIADVAQKQPISFAQFTQDYASAFKG</sequence>
<reference evidence="2 3" key="1">
    <citation type="journal article" date="2018" name="Sci. Rep.">
        <title>A novel species of the marine cyanobacterium Acaryochloris with a unique pigment content and lifestyle.</title>
        <authorList>
            <person name="Partensky F."/>
            <person name="Six C."/>
            <person name="Ratin M."/>
            <person name="Garczarek L."/>
            <person name="Vaulot D."/>
            <person name="Probert I."/>
            <person name="Calteau A."/>
            <person name="Gourvil P."/>
            <person name="Marie D."/>
            <person name="Grebert T."/>
            <person name="Bouchier C."/>
            <person name="Le Panse S."/>
            <person name="Gachenot M."/>
            <person name="Rodriguez F."/>
            <person name="Garrido J.L."/>
        </authorList>
    </citation>
    <scope>NUCLEOTIDE SEQUENCE [LARGE SCALE GENOMIC DNA]</scope>
    <source>
        <strain evidence="2 3">RCC1774</strain>
    </source>
</reference>
<dbReference type="InterPro" id="IPR051604">
    <property type="entry name" value="Ergot_Alk_Oxidoreductase"/>
</dbReference>
<dbReference type="AlphaFoldDB" id="A0A2W1J7N7"/>
<name>A0A2W1J7N7_9CYAN</name>
<keyword evidence="3" id="KW-1185">Reference proteome</keyword>
<dbReference type="PANTHER" id="PTHR43162">
    <property type="match status" value="1"/>
</dbReference>
<gene>
    <name evidence="2" type="primary">azoB_6</name>
    <name evidence="2" type="ORF">C1752_12054</name>
</gene>
<proteinExistence type="predicted"/>
<dbReference type="PANTHER" id="PTHR43162:SF1">
    <property type="entry name" value="PRESTALK A DIFFERENTIATION PROTEIN A"/>
    <property type="match status" value="1"/>
</dbReference>
<dbReference type="GO" id="GO:0016491">
    <property type="term" value="F:oxidoreductase activity"/>
    <property type="evidence" value="ECO:0007669"/>
    <property type="project" value="UniProtKB-KW"/>
</dbReference>
<feature type="domain" description="NmrA-like" evidence="1">
    <location>
        <begin position="3"/>
        <end position="241"/>
    </location>
</feature>
<dbReference type="SUPFAM" id="SSF51735">
    <property type="entry name" value="NAD(P)-binding Rossmann-fold domains"/>
    <property type="match status" value="1"/>
</dbReference>
<dbReference type="InterPro" id="IPR008030">
    <property type="entry name" value="NmrA-like"/>
</dbReference>
<dbReference type="EC" id="1.7.-.-" evidence="2"/>
<dbReference type="RefSeq" id="WP_110988997.1">
    <property type="nucleotide sequence ID" value="NZ_CAWNWM010000036.1"/>
</dbReference>
<dbReference type="OrthoDB" id="9794300at2"/>
<protein>
    <submittedName>
        <fullName evidence="2">NAD(P)H azoreductase</fullName>
        <ecNumber evidence="2">1.7.-.-</ecNumber>
    </submittedName>
</protein>
<organism evidence="2 3">
    <name type="scientific">Acaryochloris thomasi RCC1774</name>
    <dbReference type="NCBI Taxonomy" id="1764569"/>
    <lineage>
        <taxon>Bacteria</taxon>
        <taxon>Bacillati</taxon>
        <taxon>Cyanobacteriota</taxon>
        <taxon>Cyanophyceae</taxon>
        <taxon>Acaryochloridales</taxon>
        <taxon>Acaryochloridaceae</taxon>
        <taxon>Acaryochloris</taxon>
        <taxon>Acaryochloris thomasi</taxon>
    </lineage>
</organism>
<dbReference type="EMBL" id="PQWO01000036">
    <property type="protein sequence ID" value="PZD70483.1"/>
    <property type="molecule type" value="Genomic_DNA"/>
</dbReference>